<dbReference type="Pfam" id="PF16135">
    <property type="entry name" value="TDBD"/>
    <property type="match status" value="1"/>
</dbReference>
<dbReference type="GO" id="GO:0045893">
    <property type="term" value="P:positive regulation of DNA-templated transcription"/>
    <property type="evidence" value="ECO:0007669"/>
    <property type="project" value="TreeGrafter"/>
</dbReference>
<evidence type="ECO:0000256" key="2">
    <source>
        <dbReference type="ARBA" id="ARBA00023015"/>
    </source>
</evidence>
<sequence>MDDLWQVKCGSNLQPLTMSLASSSKFQLHPQESRNQTCQRRGGLLNGLANQELHGANEILILVKWKSEEDSGCGDDFAVAGSDDEDDSLSPSVPSKVLDAGYQFYPMFMQGPSLSVNGMSLEPTFPCTSNISSYNPSHAELGGSFLSLLSGPPSVPQFDLERSSYPRPYISTNNNPISYSSAIVSAAGHEVSCAPTWLLSPNPDKGNLDIGFHHRPVVSSKAVENAFCGTASCLHDFRQARNMIPIHQSFSDNDYVNRLHSCKGEWLAGPGPAQVVKHHRTNIQTTNKVVLETNSSGPRQLSPFTSGSPRVYCLGASGDLLLSNTGLLGVVCSCHSLHMSISMFSEHSGLRDVNPGIGIHMDSGETIAQWRKVYFYKFGIRVPEDHSGWDWPEGFSAAAASVTCSVTVPKMSRISEVSNFSGPAGLSLASGQARNNIVCSNNTYTDLRSANEVLHNEKQRNAADSWNFLNGFVGTSDNYVNTLANKQIVECPMSECSTMSKLVGLRGPDNDSQSISTYIGSISKSGNSYVSLSTLQNLKTPSKDSDIFRYNNMKNGDIFDGATISSNIELRLGQPSQQSHTLGNSNLPAFGSHLIGIHDHAQKSLVPEQSIYNSTFKNRSLS</sequence>
<keyword evidence="7" id="KW-1185">Reference proteome</keyword>
<accession>A0AA88VTU6</accession>
<comment type="subcellular location">
    <subcellularLocation>
        <location evidence="1">Nucleus</location>
    </subcellularLocation>
</comment>
<dbReference type="InterPro" id="IPR032308">
    <property type="entry name" value="TDBD"/>
</dbReference>
<feature type="domain" description="Tify" evidence="5">
    <location>
        <begin position="326"/>
        <end position="372"/>
    </location>
</feature>
<evidence type="ECO:0000259" key="5">
    <source>
        <dbReference type="Pfam" id="PF16135"/>
    </source>
</evidence>
<dbReference type="GO" id="GO:0042800">
    <property type="term" value="F:histone H3K4 methyltransferase activity"/>
    <property type="evidence" value="ECO:0007669"/>
    <property type="project" value="TreeGrafter"/>
</dbReference>
<name>A0AA88VTU6_9ASTE</name>
<protein>
    <recommendedName>
        <fullName evidence="5">Tify domain-containing protein</fullName>
    </recommendedName>
</protein>
<evidence type="ECO:0000256" key="4">
    <source>
        <dbReference type="ARBA" id="ARBA00023242"/>
    </source>
</evidence>
<gene>
    <name evidence="6" type="ORF">RJ639_009585</name>
</gene>
<keyword evidence="4" id="KW-0539">Nucleus</keyword>
<dbReference type="GO" id="GO:0035097">
    <property type="term" value="C:histone methyltransferase complex"/>
    <property type="evidence" value="ECO:0007669"/>
    <property type="project" value="TreeGrafter"/>
</dbReference>
<dbReference type="EMBL" id="JAVXUP010001311">
    <property type="protein sequence ID" value="KAK3013264.1"/>
    <property type="molecule type" value="Genomic_DNA"/>
</dbReference>
<evidence type="ECO:0000313" key="6">
    <source>
        <dbReference type="EMBL" id="KAK3013264.1"/>
    </source>
</evidence>
<dbReference type="PANTHER" id="PTHR45838:SF4">
    <property type="entry name" value="HISTONE-LYSINE N-METHYLTRANSFERASE TRITHORAX"/>
    <property type="match status" value="1"/>
</dbReference>
<dbReference type="Proteomes" id="UP001188597">
    <property type="component" value="Unassembled WGS sequence"/>
</dbReference>
<evidence type="ECO:0000313" key="7">
    <source>
        <dbReference type="Proteomes" id="UP001188597"/>
    </source>
</evidence>
<reference evidence="6" key="1">
    <citation type="submission" date="2022-12" db="EMBL/GenBank/DDBJ databases">
        <title>Draft genome assemblies for two species of Escallonia (Escalloniales).</title>
        <authorList>
            <person name="Chanderbali A."/>
            <person name="Dervinis C."/>
            <person name="Anghel I."/>
            <person name="Soltis D."/>
            <person name="Soltis P."/>
            <person name="Zapata F."/>
        </authorList>
    </citation>
    <scope>NUCLEOTIDE SEQUENCE</scope>
    <source>
        <strain evidence="6">UCBG64.0493</strain>
        <tissue evidence="6">Leaf</tissue>
    </source>
</reference>
<keyword evidence="3" id="KW-0804">Transcription</keyword>
<organism evidence="6 7">
    <name type="scientific">Escallonia herrerae</name>
    <dbReference type="NCBI Taxonomy" id="1293975"/>
    <lineage>
        <taxon>Eukaryota</taxon>
        <taxon>Viridiplantae</taxon>
        <taxon>Streptophyta</taxon>
        <taxon>Embryophyta</taxon>
        <taxon>Tracheophyta</taxon>
        <taxon>Spermatophyta</taxon>
        <taxon>Magnoliopsida</taxon>
        <taxon>eudicotyledons</taxon>
        <taxon>Gunneridae</taxon>
        <taxon>Pentapetalae</taxon>
        <taxon>asterids</taxon>
        <taxon>campanulids</taxon>
        <taxon>Escalloniales</taxon>
        <taxon>Escalloniaceae</taxon>
        <taxon>Escallonia</taxon>
    </lineage>
</organism>
<evidence type="ECO:0000256" key="3">
    <source>
        <dbReference type="ARBA" id="ARBA00023163"/>
    </source>
</evidence>
<comment type="caution">
    <text evidence="6">The sequence shown here is derived from an EMBL/GenBank/DDBJ whole genome shotgun (WGS) entry which is preliminary data.</text>
</comment>
<dbReference type="PANTHER" id="PTHR45838">
    <property type="entry name" value="HISTONE-LYSINE-N-METHYLTRANSFERASE 2 KMT2 FAMILY MEMBER"/>
    <property type="match status" value="1"/>
</dbReference>
<evidence type="ECO:0000256" key="1">
    <source>
        <dbReference type="ARBA" id="ARBA00004123"/>
    </source>
</evidence>
<keyword evidence="2" id="KW-0805">Transcription regulation</keyword>
<dbReference type="AlphaFoldDB" id="A0AA88VTU6"/>
<proteinExistence type="predicted"/>